<dbReference type="PROSITE" id="PS50977">
    <property type="entry name" value="HTH_TETR_2"/>
    <property type="match status" value="1"/>
</dbReference>
<dbReference type="InterPro" id="IPR009057">
    <property type="entry name" value="Homeodomain-like_sf"/>
</dbReference>
<dbReference type="PANTHER" id="PTHR30055">
    <property type="entry name" value="HTH-TYPE TRANSCRIPTIONAL REGULATOR RUTR"/>
    <property type="match status" value="1"/>
</dbReference>
<keyword evidence="3" id="KW-0804">Transcription</keyword>
<comment type="caution">
    <text evidence="6">The sequence shown here is derived from an EMBL/GenBank/DDBJ whole genome shotgun (WGS) entry which is preliminary data.</text>
</comment>
<dbReference type="InterPro" id="IPR054129">
    <property type="entry name" value="DesT_TetR_C"/>
</dbReference>
<organism evidence="6 7">
    <name type="scientific">Subtercola frigoramans</name>
    <dbReference type="NCBI Taxonomy" id="120298"/>
    <lineage>
        <taxon>Bacteria</taxon>
        <taxon>Bacillati</taxon>
        <taxon>Actinomycetota</taxon>
        <taxon>Actinomycetes</taxon>
        <taxon>Micrococcales</taxon>
        <taxon>Microbacteriaceae</taxon>
        <taxon>Subtercola</taxon>
    </lineage>
</organism>
<dbReference type="EMBL" id="JAFBBU010000001">
    <property type="protein sequence ID" value="MBM7473072.1"/>
    <property type="molecule type" value="Genomic_DNA"/>
</dbReference>
<name>A0ABS2L7L5_9MICO</name>
<dbReference type="Pfam" id="PF00440">
    <property type="entry name" value="TetR_N"/>
    <property type="match status" value="1"/>
</dbReference>
<evidence type="ECO:0000256" key="4">
    <source>
        <dbReference type="PROSITE-ProRule" id="PRU00335"/>
    </source>
</evidence>
<feature type="domain" description="HTH tetR-type" evidence="5">
    <location>
        <begin position="19"/>
        <end position="79"/>
    </location>
</feature>
<evidence type="ECO:0000313" key="6">
    <source>
        <dbReference type="EMBL" id="MBM7473072.1"/>
    </source>
</evidence>
<accession>A0ABS2L7L5</accession>
<dbReference type="SUPFAM" id="SSF46689">
    <property type="entry name" value="Homeodomain-like"/>
    <property type="match status" value="1"/>
</dbReference>
<keyword evidence="2 4" id="KW-0238">DNA-binding</keyword>
<proteinExistence type="predicted"/>
<evidence type="ECO:0000256" key="1">
    <source>
        <dbReference type="ARBA" id="ARBA00023015"/>
    </source>
</evidence>
<keyword evidence="7" id="KW-1185">Reference proteome</keyword>
<reference evidence="6 7" key="1">
    <citation type="submission" date="2021-01" db="EMBL/GenBank/DDBJ databases">
        <title>Sequencing the genomes of 1000 actinobacteria strains.</title>
        <authorList>
            <person name="Klenk H.-P."/>
        </authorList>
    </citation>
    <scope>NUCLEOTIDE SEQUENCE [LARGE SCALE GENOMIC DNA]</scope>
    <source>
        <strain evidence="6 7">DSM 13057</strain>
    </source>
</reference>
<dbReference type="Proteomes" id="UP000776164">
    <property type="component" value="Unassembled WGS sequence"/>
</dbReference>
<dbReference type="PANTHER" id="PTHR30055:SF226">
    <property type="entry name" value="HTH-TYPE TRANSCRIPTIONAL REGULATOR PKSA"/>
    <property type="match status" value="1"/>
</dbReference>
<dbReference type="Gene3D" id="1.10.357.10">
    <property type="entry name" value="Tetracycline Repressor, domain 2"/>
    <property type="match status" value="1"/>
</dbReference>
<protein>
    <submittedName>
        <fullName evidence="6">AcrR family transcriptional regulator</fullName>
    </submittedName>
</protein>
<evidence type="ECO:0000256" key="3">
    <source>
        <dbReference type="ARBA" id="ARBA00023163"/>
    </source>
</evidence>
<evidence type="ECO:0000313" key="7">
    <source>
        <dbReference type="Proteomes" id="UP000776164"/>
    </source>
</evidence>
<dbReference type="Pfam" id="PF21943">
    <property type="entry name" value="TetR_C_46"/>
    <property type="match status" value="1"/>
</dbReference>
<evidence type="ECO:0000256" key="2">
    <source>
        <dbReference type="ARBA" id="ARBA00023125"/>
    </source>
</evidence>
<gene>
    <name evidence="6" type="ORF">JOE66_002706</name>
</gene>
<sequence>MAMPDHAIQPERRTRLLPDARRAQLVALGVAALADRTLESLPLEELSKQAGVSKGLLFYYFGSKQGFHREIVSAAFNSMLHATEPLLELPPAERLWSTLRRTVRFAREHESTFYSLVRGTASGDAEVREVIEHARATQAERVLVLFLELGIPDSGLLRIAVRSWVAFAEQTLVDAALNTDMSDADIVQLLTNSLVAITTAIDPAHGESLSGVVL</sequence>
<evidence type="ECO:0000259" key="5">
    <source>
        <dbReference type="PROSITE" id="PS50977"/>
    </source>
</evidence>
<dbReference type="RefSeq" id="WP_239518310.1">
    <property type="nucleotide sequence ID" value="NZ_BAAAHT010000009.1"/>
</dbReference>
<feature type="DNA-binding region" description="H-T-H motif" evidence="4">
    <location>
        <begin position="42"/>
        <end position="61"/>
    </location>
</feature>
<dbReference type="InterPro" id="IPR050109">
    <property type="entry name" value="HTH-type_TetR-like_transc_reg"/>
</dbReference>
<keyword evidence="1" id="KW-0805">Transcription regulation</keyword>
<dbReference type="InterPro" id="IPR001647">
    <property type="entry name" value="HTH_TetR"/>
</dbReference>